<protein>
    <submittedName>
        <fullName evidence="6">Flagellar export chaperone FliS</fullName>
    </submittedName>
</protein>
<evidence type="ECO:0000256" key="1">
    <source>
        <dbReference type="ARBA" id="ARBA00004514"/>
    </source>
</evidence>
<keyword evidence="6" id="KW-0966">Cell projection</keyword>
<keyword evidence="6" id="KW-0969">Cilium</keyword>
<keyword evidence="4" id="KW-1005">Bacterial flagellum biogenesis</keyword>
<dbReference type="EMBL" id="QVTE01000026">
    <property type="protein sequence ID" value="RFU69338.1"/>
    <property type="molecule type" value="Genomic_DNA"/>
</dbReference>
<dbReference type="PANTHER" id="PTHR34773:SF1">
    <property type="entry name" value="FLAGELLAR SECRETION CHAPERONE FLIS"/>
    <property type="match status" value="1"/>
</dbReference>
<gene>
    <name evidence="6" type="primary">fliS</name>
    <name evidence="6" type="ORF">D0469_09680</name>
</gene>
<proteinExistence type="inferred from homology"/>
<comment type="subcellular location">
    <subcellularLocation>
        <location evidence="1">Cytoplasm</location>
        <location evidence="1">Cytosol</location>
    </subcellularLocation>
</comment>
<comment type="similarity">
    <text evidence="2">Belongs to the FliS family.</text>
</comment>
<keyword evidence="5" id="KW-0143">Chaperone</keyword>
<dbReference type="GO" id="GO:0005829">
    <property type="term" value="C:cytosol"/>
    <property type="evidence" value="ECO:0007669"/>
    <property type="project" value="UniProtKB-SubCell"/>
</dbReference>
<evidence type="ECO:0000256" key="2">
    <source>
        <dbReference type="ARBA" id="ARBA00008787"/>
    </source>
</evidence>
<dbReference type="Pfam" id="PF02561">
    <property type="entry name" value="FliS"/>
    <property type="match status" value="1"/>
</dbReference>
<dbReference type="Gene3D" id="1.20.120.340">
    <property type="entry name" value="Flagellar protein FliS"/>
    <property type="match status" value="1"/>
</dbReference>
<evidence type="ECO:0000313" key="7">
    <source>
        <dbReference type="Proteomes" id="UP000264541"/>
    </source>
</evidence>
<evidence type="ECO:0000256" key="5">
    <source>
        <dbReference type="ARBA" id="ARBA00023186"/>
    </source>
</evidence>
<dbReference type="SUPFAM" id="SSF101116">
    <property type="entry name" value="Flagellar export chaperone FliS"/>
    <property type="match status" value="1"/>
</dbReference>
<dbReference type="InterPro" id="IPR003713">
    <property type="entry name" value="FliS"/>
</dbReference>
<sequence>MEVLTKDVIYNKSPQELTSFLYEGVMDHLEAAIVLIDEKNFLEANYKIQKANDIFHRLGVGLKYEAGPIAEQLDTLYNFMANELVVANVKKDSTKIRRILNLVQQISGAWNTVLKQNPATVQPKINKKVAAYESAIMRTTY</sequence>
<evidence type="ECO:0000313" key="6">
    <source>
        <dbReference type="EMBL" id="RFU69338.1"/>
    </source>
</evidence>
<keyword evidence="6" id="KW-0282">Flagellum</keyword>
<keyword evidence="3" id="KW-0963">Cytoplasm</keyword>
<evidence type="ECO:0000256" key="4">
    <source>
        <dbReference type="ARBA" id="ARBA00022795"/>
    </source>
</evidence>
<keyword evidence="7" id="KW-1185">Reference proteome</keyword>
<dbReference type="CDD" id="cd16098">
    <property type="entry name" value="FliS"/>
    <property type="match status" value="1"/>
</dbReference>
<dbReference type="InterPro" id="IPR036584">
    <property type="entry name" value="FliS_sf"/>
</dbReference>
<reference evidence="6 7" key="1">
    <citation type="submission" date="2018-08" db="EMBL/GenBank/DDBJ databases">
        <title>Bacillus chawlae sp. nov., Bacillus glennii sp. nov., and Bacillus saganii sp. nov. Isolated from the Vehicle Assembly Building at Kennedy Space Center where the Viking Spacecraft were Assembled.</title>
        <authorList>
            <person name="Seuylemezian A."/>
            <person name="Vaishampayan P."/>
        </authorList>
    </citation>
    <scope>NUCLEOTIDE SEQUENCE [LARGE SCALE GENOMIC DNA]</scope>
    <source>
        <strain evidence="6 7">V47-23a</strain>
    </source>
</reference>
<dbReference type="GO" id="GO:0044780">
    <property type="term" value="P:bacterial-type flagellum assembly"/>
    <property type="evidence" value="ECO:0007669"/>
    <property type="project" value="InterPro"/>
</dbReference>
<accession>A0A372LPL2</accession>
<dbReference type="Proteomes" id="UP000264541">
    <property type="component" value="Unassembled WGS sequence"/>
</dbReference>
<name>A0A372LPL2_9BACI</name>
<comment type="caution">
    <text evidence="6">The sequence shown here is derived from an EMBL/GenBank/DDBJ whole genome shotgun (WGS) entry which is preliminary data.</text>
</comment>
<dbReference type="OrthoDB" id="9792010at2"/>
<dbReference type="GO" id="GO:0071973">
    <property type="term" value="P:bacterial-type flagellum-dependent cell motility"/>
    <property type="evidence" value="ECO:0007669"/>
    <property type="project" value="TreeGrafter"/>
</dbReference>
<dbReference type="NCBIfam" id="TIGR00208">
    <property type="entry name" value="fliS"/>
    <property type="match status" value="1"/>
</dbReference>
<dbReference type="PANTHER" id="PTHR34773">
    <property type="entry name" value="FLAGELLAR SECRETION CHAPERONE FLIS"/>
    <property type="match status" value="1"/>
</dbReference>
<evidence type="ECO:0000256" key="3">
    <source>
        <dbReference type="ARBA" id="ARBA00022490"/>
    </source>
</evidence>
<dbReference type="RefSeq" id="WP_117326546.1">
    <property type="nucleotide sequence ID" value="NZ_QVTE01000026.1"/>
</dbReference>
<organism evidence="6 7">
    <name type="scientific">Peribacillus saganii</name>
    <dbReference type="NCBI Taxonomy" id="2303992"/>
    <lineage>
        <taxon>Bacteria</taxon>
        <taxon>Bacillati</taxon>
        <taxon>Bacillota</taxon>
        <taxon>Bacilli</taxon>
        <taxon>Bacillales</taxon>
        <taxon>Bacillaceae</taxon>
        <taxon>Peribacillus</taxon>
    </lineage>
</organism>
<dbReference type="AlphaFoldDB" id="A0A372LPL2"/>